<dbReference type="PANTHER" id="PTHR43128">
    <property type="entry name" value="L-2-HYDROXYCARBOXYLATE DEHYDROGENASE (NAD(P)(+))"/>
    <property type="match status" value="1"/>
</dbReference>
<comment type="subunit">
    <text evidence="3 10">Homotetramer.</text>
</comment>
<dbReference type="GO" id="GO:0004459">
    <property type="term" value="F:L-lactate dehydrogenase (NAD+) activity"/>
    <property type="evidence" value="ECO:0007669"/>
    <property type="project" value="UniProtKB-UniRule"/>
</dbReference>
<protein>
    <recommendedName>
        <fullName evidence="5 10">L-lactate dehydrogenase</fullName>
        <shortName evidence="10">L-LDH</shortName>
        <ecNumber evidence="4 10">1.1.1.27</ecNumber>
    </recommendedName>
</protein>
<comment type="caution">
    <text evidence="16">The sequence shown here is derived from an EMBL/GenBank/DDBJ whole genome shotgun (WGS) entry which is preliminary data.</text>
</comment>
<feature type="binding site" evidence="10">
    <location>
        <position position="26"/>
    </location>
    <ligand>
        <name>NAD(+)</name>
        <dbReference type="ChEBI" id="CHEBI:57540"/>
    </ligand>
</feature>
<gene>
    <name evidence="10" type="primary">ldh</name>
    <name evidence="16" type="ORF">FD35_GL002291</name>
</gene>
<dbReference type="Pfam" id="PF02866">
    <property type="entry name" value="Ldh_1_C"/>
    <property type="match status" value="1"/>
</dbReference>
<dbReference type="Pfam" id="PF00056">
    <property type="entry name" value="Ldh_1_N"/>
    <property type="match status" value="1"/>
</dbReference>
<evidence type="ECO:0000256" key="8">
    <source>
        <dbReference type="ARBA" id="ARBA00049258"/>
    </source>
</evidence>
<dbReference type="Gene3D" id="3.90.110.10">
    <property type="entry name" value="Lactate dehydrogenase/glycoside hydrolase, family 4, C-terminal"/>
    <property type="match status" value="1"/>
</dbReference>
<dbReference type="eggNOG" id="COG0039">
    <property type="taxonomic scope" value="Bacteria"/>
</dbReference>
<evidence type="ECO:0000256" key="13">
    <source>
        <dbReference type="PIRSR" id="PIRSR000102-3"/>
    </source>
</evidence>
<dbReference type="GO" id="GO:0006096">
    <property type="term" value="P:glycolytic process"/>
    <property type="evidence" value="ECO:0007669"/>
    <property type="project" value="UniProtKB-UniRule"/>
</dbReference>
<dbReference type="InterPro" id="IPR001236">
    <property type="entry name" value="Lactate/malate_DH_N"/>
</dbReference>
<dbReference type="Gene3D" id="3.40.50.720">
    <property type="entry name" value="NAD(P)-binding Rossmann-like Domain"/>
    <property type="match status" value="1"/>
</dbReference>
<evidence type="ECO:0000256" key="3">
    <source>
        <dbReference type="ARBA" id="ARBA00011881"/>
    </source>
</evidence>
<comment type="function">
    <text evidence="9 10">Catalyzes the conversion of lactate to pyruvate.</text>
</comment>
<evidence type="ECO:0000256" key="12">
    <source>
        <dbReference type="PIRSR" id="PIRSR000102-2"/>
    </source>
</evidence>
<evidence type="ECO:0000256" key="7">
    <source>
        <dbReference type="ARBA" id="ARBA00023027"/>
    </source>
</evidence>
<feature type="binding site" evidence="13">
    <location>
        <begin position="22"/>
        <end position="27"/>
    </location>
    <ligand>
        <name>NAD(+)</name>
        <dbReference type="ChEBI" id="CHEBI:57540"/>
    </ligand>
</feature>
<dbReference type="FunFam" id="3.40.50.720:FF:000018">
    <property type="entry name" value="Malate dehydrogenase"/>
    <property type="match status" value="1"/>
</dbReference>
<evidence type="ECO:0000313" key="16">
    <source>
        <dbReference type="EMBL" id="KRL55761.1"/>
    </source>
</evidence>
<keyword evidence="7 10" id="KW-0520">NAD</keyword>
<dbReference type="GO" id="GO:0006089">
    <property type="term" value="P:lactate metabolic process"/>
    <property type="evidence" value="ECO:0007669"/>
    <property type="project" value="TreeGrafter"/>
</dbReference>
<evidence type="ECO:0000256" key="10">
    <source>
        <dbReference type="HAMAP-Rule" id="MF_00488"/>
    </source>
</evidence>
<comment type="subcellular location">
    <subcellularLocation>
        <location evidence="10">Cytoplasm</location>
    </subcellularLocation>
</comment>
<dbReference type="GO" id="GO:0005737">
    <property type="term" value="C:cytoplasm"/>
    <property type="evidence" value="ECO:0007669"/>
    <property type="project" value="UniProtKB-SubCell"/>
</dbReference>
<dbReference type="EC" id="1.1.1.27" evidence="4 10"/>
<feature type="binding site" evidence="12">
    <location>
        <position position="132"/>
    </location>
    <ligand>
        <name>substrate</name>
    </ligand>
</feature>
<dbReference type="InterPro" id="IPR015955">
    <property type="entry name" value="Lactate_DH/Glyco_Ohase_4_C"/>
</dbReference>
<reference evidence="16 17" key="1">
    <citation type="journal article" date="2015" name="Genome Announc.">
        <title>Expanding the biotechnology potential of lactobacilli through comparative genomics of 213 strains and associated genera.</title>
        <authorList>
            <person name="Sun Z."/>
            <person name="Harris H.M."/>
            <person name="McCann A."/>
            <person name="Guo C."/>
            <person name="Argimon S."/>
            <person name="Zhang W."/>
            <person name="Yang X."/>
            <person name="Jeffery I.B."/>
            <person name="Cooney J.C."/>
            <person name="Kagawa T.F."/>
            <person name="Liu W."/>
            <person name="Song Y."/>
            <person name="Salvetti E."/>
            <person name="Wrobel A."/>
            <person name="Rasinkangas P."/>
            <person name="Parkhill J."/>
            <person name="Rea M.C."/>
            <person name="O'Sullivan O."/>
            <person name="Ritari J."/>
            <person name="Douillard F.P."/>
            <person name="Paul Ross R."/>
            <person name="Yang R."/>
            <person name="Briner A.E."/>
            <person name="Felis G.E."/>
            <person name="de Vos W.M."/>
            <person name="Barrangou R."/>
            <person name="Klaenhammer T.R."/>
            <person name="Caufield P.W."/>
            <person name="Cui Y."/>
            <person name="Zhang H."/>
            <person name="O'Toole P.W."/>
        </authorList>
    </citation>
    <scope>NUCLEOTIDE SEQUENCE [LARGE SCALE GENOMIC DNA]</scope>
    <source>
        <strain evidence="16 17">DSM 15814</strain>
    </source>
</reference>
<evidence type="ECO:0000256" key="1">
    <source>
        <dbReference type="ARBA" id="ARBA00004843"/>
    </source>
</evidence>
<dbReference type="InterPro" id="IPR011304">
    <property type="entry name" value="L-lactate_DH"/>
</dbReference>
<feature type="binding site" evidence="10">
    <location>
        <position position="240"/>
    </location>
    <ligand>
        <name>substrate</name>
    </ligand>
</feature>
<evidence type="ECO:0000259" key="15">
    <source>
        <dbReference type="Pfam" id="PF02866"/>
    </source>
</evidence>
<feature type="binding site" evidence="10 12">
    <location>
        <position position="100"/>
    </location>
    <ligand>
        <name>substrate</name>
    </ligand>
</feature>
<sequence>MIKKGSKILANQIKHTKVVLVGDGAVGSSYAFAMMQQQVADELVIVDIQQDHIKGDALDLEDVQPFTSPLDVHAGSYADAGDADLVVITAGVPRKPGETRLDLVNKNMKILESIVTPVVDSGFKGTFIVSANPVDVLTAATQRLSGFPKNRVIGTGTSLDSSRWQVALAHKLNVDLRSVNADILGEHGDSEFAAYSAATVDGQPLLDVAKKAGVSQAELEQLEQETRTKGGSIIKLKGATFYGVATSLMTLSRAVLHNENIVLPVGAPVDGQYGLSDMYIGTPALINENGIAKVLEVPLTDEEQAKMVASAKQLKQVLDDAMN</sequence>
<evidence type="ECO:0000259" key="14">
    <source>
        <dbReference type="Pfam" id="PF00056"/>
    </source>
</evidence>
<comment type="caution">
    <text evidence="10">Lacks conserved residue(s) required for the propagation of feature annotation.</text>
</comment>
<keyword evidence="17" id="KW-1185">Reference proteome</keyword>
<dbReference type="SUPFAM" id="SSF51735">
    <property type="entry name" value="NAD(P)-binding Rossmann-fold domains"/>
    <property type="match status" value="1"/>
</dbReference>
<comment type="similarity">
    <text evidence="2 10">Belongs to the LDH/MDH superfamily. LDH family.</text>
</comment>
<feature type="binding site" evidence="10">
    <location>
        <position position="155"/>
    </location>
    <ligand>
        <name>NAD(+)</name>
        <dbReference type="ChEBI" id="CHEBI:57540"/>
    </ligand>
</feature>
<keyword evidence="6 10" id="KW-0560">Oxidoreductase</keyword>
<dbReference type="InterPro" id="IPR018177">
    <property type="entry name" value="L-lactate_DH_AS"/>
</dbReference>
<evidence type="ECO:0000313" key="17">
    <source>
        <dbReference type="Proteomes" id="UP000051999"/>
    </source>
</evidence>
<feature type="binding site" evidence="10">
    <location>
        <begin position="91"/>
        <end position="92"/>
    </location>
    <ligand>
        <name>NAD(+)</name>
        <dbReference type="ChEBI" id="CHEBI:57540"/>
    </ligand>
</feature>
<feature type="binding site" evidence="10 13">
    <location>
        <position position="47"/>
    </location>
    <ligand>
        <name>NAD(+)</name>
        <dbReference type="ChEBI" id="CHEBI:57540"/>
    </ligand>
</feature>
<accession>A0A0R1RGV7</accession>
<comment type="catalytic activity">
    <reaction evidence="8 10">
        <text>(S)-lactate + NAD(+) = pyruvate + NADH + H(+)</text>
        <dbReference type="Rhea" id="RHEA:23444"/>
        <dbReference type="ChEBI" id="CHEBI:15361"/>
        <dbReference type="ChEBI" id="CHEBI:15378"/>
        <dbReference type="ChEBI" id="CHEBI:16651"/>
        <dbReference type="ChEBI" id="CHEBI:57540"/>
        <dbReference type="ChEBI" id="CHEBI:57945"/>
        <dbReference type="EC" id="1.1.1.27"/>
    </reaction>
</comment>
<comment type="pathway">
    <text evidence="1 10">Fermentation; pyruvate fermentation to lactate; (S)-lactate from pyruvate: step 1/1.</text>
</comment>
<dbReference type="NCBIfam" id="TIGR01771">
    <property type="entry name" value="L-LDH-NAD"/>
    <property type="match status" value="1"/>
</dbReference>
<organism evidence="16 17">
    <name type="scientific">Furfurilactobacillus rossiae DSM 15814</name>
    <dbReference type="NCBI Taxonomy" id="1114972"/>
    <lineage>
        <taxon>Bacteria</taxon>
        <taxon>Bacillati</taxon>
        <taxon>Bacillota</taxon>
        <taxon>Bacilli</taxon>
        <taxon>Lactobacillales</taxon>
        <taxon>Lactobacillaceae</taxon>
        <taxon>Furfurilactobacillus</taxon>
    </lineage>
</organism>
<dbReference type="PANTHER" id="PTHR43128:SF16">
    <property type="entry name" value="L-LACTATE DEHYDROGENASE"/>
    <property type="match status" value="1"/>
</dbReference>
<feature type="active site" description="Proton acceptor" evidence="10 11">
    <location>
        <position position="187"/>
    </location>
</feature>
<dbReference type="PROSITE" id="PS00064">
    <property type="entry name" value="L_LDH"/>
    <property type="match status" value="1"/>
</dbReference>
<name>A0A0R1RGV7_9LACO</name>
<evidence type="ECO:0000256" key="4">
    <source>
        <dbReference type="ARBA" id="ARBA00012967"/>
    </source>
</evidence>
<dbReference type="STRING" id="1114972.FD35_GL002291"/>
<dbReference type="AlphaFoldDB" id="A0A0R1RGV7"/>
<feature type="binding site" evidence="10">
    <location>
        <position position="113"/>
    </location>
    <ligand>
        <name>NAD(+)</name>
        <dbReference type="ChEBI" id="CHEBI:57540"/>
    </ligand>
</feature>
<dbReference type="NCBIfam" id="NF000824">
    <property type="entry name" value="PRK00066.1"/>
    <property type="match status" value="1"/>
</dbReference>
<feature type="binding site" evidence="10">
    <location>
        <begin position="132"/>
        <end position="135"/>
    </location>
    <ligand>
        <name>substrate</name>
    </ligand>
</feature>
<dbReference type="SUPFAM" id="SSF56327">
    <property type="entry name" value="LDH C-terminal domain-like"/>
    <property type="match status" value="1"/>
</dbReference>
<evidence type="ECO:0000256" key="5">
    <source>
        <dbReference type="ARBA" id="ARBA00016495"/>
    </source>
</evidence>
<evidence type="ECO:0000256" key="6">
    <source>
        <dbReference type="ARBA" id="ARBA00023002"/>
    </source>
</evidence>
<dbReference type="InterPro" id="IPR001557">
    <property type="entry name" value="L-lactate/malate_DH"/>
</dbReference>
<dbReference type="PATRIC" id="fig|1114972.6.peg.2354"/>
<dbReference type="InterPro" id="IPR022383">
    <property type="entry name" value="Lactate/malate_DH_C"/>
</dbReference>
<dbReference type="InterPro" id="IPR036291">
    <property type="entry name" value="NAD(P)-bd_dom_sf"/>
</dbReference>
<dbReference type="PIRSF" id="PIRSF000102">
    <property type="entry name" value="Lac_mal_DH"/>
    <property type="match status" value="1"/>
</dbReference>
<feature type="binding site" evidence="13">
    <location>
        <position position="107"/>
    </location>
    <ligand>
        <name>NAD(+)</name>
        <dbReference type="ChEBI" id="CHEBI:57540"/>
    </ligand>
</feature>
<dbReference type="HAMAP" id="MF_00488">
    <property type="entry name" value="Lactate_dehydrog"/>
    <property type="match status" value="1"/>
</dbReference>
<dbReference type="Proteomes" id="UP000051999">
    <property type="component" value="Unassembled WGS sequence"/>
</dbReference>
<feature type="binding site" evidence="10">
    <location>
        <begin position="160"/>
        <end position="163"/>
    </location>
    <ligand>
        <name>substrate</name>
    </ligand>
</feature>
<feature type="domain" description="Lactate/malate dehydrogenase N-terminal" evidence="14">
    <location>
        <begin position="16"/>
        <end position="154"/>
    </location>
</feature>
<feature type="binding site" evidence="10">
    <location>
        <position position="77"/>
    </location>
    <ligand>
        <name>NAD(+)</name>
        <dbReference type="ChEBI" id="CHEBI:57540"/>
    </ligand>
</feature>
<dbReference type="CDD" id="cd05291">
    <property type="entry name" value="HicDH_like"/>
    <property type="match status" value="1"/>
</dbReference>
<keyword evidence="10" id="KW-0963">Cytoplasm</keyword>
<dbReference type="PRINTS" id="PR00086">
    <property type="entry name" value="LLDHDRGNASE"/>
</dbReference>
<dbReference type="EMBL" id="AZFF01000006">
    <property type="protein sequence ID" value="KRL55761.1"/>
    <property type="molecule type" value="Genomic_DNA"/>
</dbReference>
<evidence type="ECO:0000256" key="11">
    <source>
        <dbReference type="PIRSR" id="PIRSR000102-1"/>
    </source>
</evidence>
<proteinExistence type="inferred from homology"/>
<evidence type="ECO:0000256" key="2">
    <source>
        <dbReference type="ARBA" id="ARBA00006054"/>
    </source>
</evidence>
<feature type="binding site" evidence="12">
    <location>
        <position position="94"/>
    </location>
    <ligand>
        <name>substrate</name>
    </ligand>
</feature>
<dbReference type="UniPathway" id="UPA00554">
    <property type="reaction ID" value="UER00611"/>
</dbReference>
<feature type="binding site" evidence="12">
    <location>
        <position position="163"/>
    </location>
    <ligand>
        <name>substrate</name>
    </ligand>
</feature>
<evidence type="ECO:0000256" key="9">
    <source>
        <dbReference type="ARBA" id="ARBA00056904"/>
    </source>
</evidence>
<feature type="domain" description="Lactate/malate dehydrogenase C-terminal" evidence="15">
    <location>
        <begin position="157"/>
        <end position="321"/>
    </location>
</feature>